<dbReference type="InterPro" id="IPR039231">
    <property type="entry name" value="TPGS2"/>
</dbReference>
<evidence type="ECO:0000313" key="2">
    <source>
        <dbReference type="Ensembl" id="ENSCSAVP00000000695.1"/>
    </source>
</evidence>
<feature type="region of interest" description="Disordered" evidence="1">
    <location>
        <begin position="204"/>
        <end position="243"/>
    </location>
</feature>
<organism evidence="2 3">
    <name type="scientific">Ciona savignyi</name>
    <name type="common">Pacific transparent sea squirt</name>
    <dbReference type="NCBI Taxonomy" id="51511"/>
    <lineage>
        <taxon>Eukaryota</taxon>
        <taxon>Metazoa</taxon>
        <taxon>Chordata</taxon>
        <taxon>Tunicata</taxon>
        <taxon>Ascidiacea</taxon>
        <taxon>Phlebobranchia</taxon>
        <taxon>Cionidae</taxon>
        <taxon>Ciona</taxon>
    </lineage>
</organism>
<keyword evidence="3" id="KW-1185">Reference proteome</keyword>
<reference evidence="2" key="3">
    <citation type="submission" date="2025-09" db="UniProtKB">
        <authorList>
            <consortium name="Ensembl"/>
        </authorList>
    </citation>
    <scope>IDENTIFICATION</scope>
</reference>
<dbReference type="PANTHER" id="PTHR31854">
    <property type="entry name" value="TUBULIN POLYGLUTAMYLASE COMPLEX SUBUNIT 2"/>
    <property type="match status" value="1"/>
</dbReference>
<evidence type="ECO:0008006" key="4">
    <source>
        <dbReference type="Google" id="ProtNLM"/>
    </source>
</evidence>
<sequence length="243" mass="27186">MLPDDLKSFYLTTDGILLTWNVQIEDSKIPVGKMELHPVAKLSKLSVSASTTDISNMISMADIDYTTDNDDEEGKPPHFDGRSRIFELDSCGGSGKVCLVYPTAVPGLPAQNSEIWFLDRSLNWNFVSESFTTYFRLMVLHMGLPQWQYSTTSIGLTPKAKQWCNLYAPVRLELDENLQTQDDIDIPIAKVDLAKVFKGKIPEKSLKTKPAGGNQKKKQPTQNIAGSKSMTSMRHLRGSKPWT</sequence>
<reference evidence="3" key="1">
    <citation type="submission" date="2003-08" db="EMBL/GenBank/DDBJ databases">
        <authorList>
            <person name="Birren B."/>
            <person name="Nusbaum C."/>
            <person name="Abebe A."/>
            <person name="Abouelleil A."/>
            <person name="Adekoya E."/>
            <person name="Ait-zahra M."/>
            <person name="Allen N."/>
            <person name="Allen T."/>
            <person name="An P."/>
            <person name="Anderson M."/>
            <person name="Anderson S."/>
            <person name="Arachchi H."/>
            <person name="Armbruster J."/>
            <person name="Bachantsang P."/>
            <person name="Baldwin J."/>
            <person name="Barry A."/>
            <person name="Bayul T."/>
            <person name="Blitshsteyn B."/>
            <person name="Bloom T."/>
            <person name="Blye J."/>
            <person name="Boguslavskiy L."/>
            <person name="Borowsky M."/>
            <person name="Boukhgalter B."/>
            <person name="Brunache A."/>
            <person name="Butler J."/>
            <person name="Calixte N."/>
            <person name="Calvo S."/>
            <person name="Camarata J."/>
            <person name="Campo K."/>
            <person name="Chang J."/>
            <person name="Cheshatsang Y."/>
            <person name="Citroen M."/>
            <person name="Collymore A."/>
            <person name="Considine T."/>
            <person name="Cook A."/>
            <person name="Cooke P."/>
            <person name="Corum B."/>
            <person name="Cuomo C."/>
            <person name="David R."/>
            <person name="Dawoe T."/>
            <person name="Degray S."/>
            <person name="Dodge S."/>
            <person name="Dooley K."/>
            <person name="Dorje P."/>
            <person name="Dorjee K."/>
            <person name="Dorris L."/>
            <person name="Duffey N."/>
            <person name="Dupes A."/>
            <person name="Elkins T."/>
            <person name="Engels R."/>
            <person name="Erickson J."/>
            <person name="Farina A."/>
            <person name="Faro S."/>
            <person name="Ferreira P."/>
            <person name="Fischer H."/>
            <person name="Fitzgerald M."/>
            <person name="Foley K."/>
            <person name="Gage D."/>
            <person name="Galagan J."/>
            <person name="Gearin G."/>
            <person name="Gnerre S."/>
            <person name="Gnirke A."/>
            <person name="Goyette A."/>
            <person name="Graham J."/>
            <person name="Grandbois E."/>
            <person name="Gyaltsen K."/>
            <person name="Hafez N."/>
            <person name="Hagopian D."/>
            <person name="Hagos B."/>
            <person name="Hall J."/>
            <person name="Hatcher B."/>
            <person name="Heller A."/>
            <person name="Higgins H."/>
            <person name="Honan T."/>
            <person name="Horn A."/>
            <person name="Houde N."/>
            <person name="Hughes L."/>
            <person name="Hulme W."/>
            <person name="Husby E."/>
            <person name="Iliev I."/>
            <person name="Jaffe D."/>
            <person name="Jones C."/>
            <person name="Kamal M."/>
            <person name="Kamat A."/>
            <person name="Kamvysselis M."/>
            <person name="Karlsson E."/>
            <person name="Kells C."/>
            <person name="Kieu A."/>
            <person name="Kisner P."/>
            <person name="Kodira C."/>
            <person name="Kulbokas E."/>
            <person name="Labutti K."/>
            <person name="Lama D."/>
            <person name="Landers T."/>
            <person name="Leger J."/>
            <person name="Levine S."/>
            <person name="Lewis D."/>
            <person name="Lewis T."/>
            <person name="Lindblad-toh K."/>
            <person name="Liu X."/>
            <person name="Lokyitsang T."/>
            <person name="Lokyitsang Y."/>
            <person name="Lucien O."/>
            <person name="Lui A."/>
            <person name="Ma L.J."/>
            <person name="Mabbitt R."/>
            <person name="Macdonald J."/>
            <person name="Maclean C."/>
            <person name="Major J."/>
            <person name="Manning J."/>
            <person name="Marabella R."/>
            <person name="Maru K."/>
            <person name="Matthews C."/>
            <person name="Mauceli E."/>
            <person name="Mccarthy M."/>
            <person name="Mcdonough S."/>
            <person name="Mcghee T."/>
            <person name="Meldrim J."/>
            <person name="Meneus L."/>
            <person name="Mesirov J."/>
            <person name="Mihalev A."/>
            <person name="Mihova T."/>
            <person name="Mikkelsen T."/>
            <person name="Mlenga V."/>
            <person name="Moru K."/>
            <person name="Mozes J."/>
            <person name="Mulrain L."/>
            <person name="Munson G."/>
            <person name="Naylor J."/>
            <person name="Newes C."/>
            <person name="Nguyen C."/>
            <person name="Nguyen N."/>
            <person name="Nguyen T."/>
            <person name="Nicol R."/>
            <person name="Nielsen C."/>
            <person name="Nizzari M."/>
            <person name="Norbu C."/>
            <person name="Norbu N."/>
            <person name="O'donnell P."/>
            <person name="Okoawo O."/>
            <person name="O'leary S."/>
            <person name="Omotosho B."/>
            <person name="O'neill K."/>
            <person name="Osman S."/>
            <person name="Parker S."/>
            <person name="Perrin D."/>
            <person name="Phunkhang P."/>
            <person name="Piqani B."/>
            <person name="Purcell S."/>
            <person name="Rachupka T."/>
            <person name="Ramasamy U."/>
            <person name="Rameau R."/>
            <person name="Ray V."/>
            <person name="Raymond C."/>
            <person name="Retta R."/>
            <person name="Richardson S."/>
            <person name="Rise C."/>
            <person name="Rodriguez J."/>
            <person name="Rogers J."/>
            <person name="Rogov P."/>
            <person name="Rutman M."/>
            <person name="Schupbach R."/>
            <person name="Seaman C."/>
            <person name="Settipalli S."/>
            <person name="Sharpe T."/>
            <person name="Sheridan J."/>
            <person name="Sherpa N."/>
            <person name="Shi J."/>
            <person name="Smirnov S."/>
            <person name="Smith C."/>
            <person name="Sougnez C."/>
            <person name="Spencer B."/>
            <person name="Stalker J."/>
            <person name="Stange-thomann N."/>
            <person name="Stavropoulos S."/>
            <person name="Stetson K."/>
            <person name="Stone C."/>
            <person name="Stone S."/>
            <person name="Stubbs M."/>
            <person name="Talamas J."/>
            <person name="Tchuinga P."/>
            <person name="Tenzing P."/>
            <person name="Tesfaye S."/>
            <person name="Theodore J."/>
            <person name="Thoulutsang Y."/>
            <person name="Topham K."/>
            <person name="Towey S."/>
            <person name="Tsamla T."/>
            <person name="Tsomo N."/>
            <person name="Vallee D."/>
            <person name="Vassiliev H."/>
            <person name="Venkataraman V."/>
            <person name="Vinson J."/>
            <person name="Vo A."/>
            <person name="Wade C."/>
            <person name="Wang S."/>
            <person name="Wangchuk T."/>
            <person name="Wangdi T."/>
            <person name="Whittaker C."/>
            <person name="Wilkinson J."/>
            <person name="Wu Y."/>
            <person name="Wyman D."/>
            <person name="Yadav S."/>
            <person name="Yang S."/>
            <person name="Yang X."/>
            <person name="Yeager S."/>
            <person name="Yee E."/>
            <person name="Young G."/>
            <person name="Zainoun J."/>
            <person name="Zembeck L."/>
            <person name="Zimmer A."/>
            <person name="Zody M."/>
            <person name="Lander E."/>
        </authorList>
    </citation>
    <scope>NUCLEOTIDE SEQUENCE [LARGE SCALE GENOMIC DNA]</scope>
</reference>
<dbReference type="FunCoup" id="H2Y5U7">
    <property type="interactions" value="8"/>
</dbReference>
<dbReference type="OMA" id="NTRESHE"/>
<proteinExistence type="predicted"/>
<dbReference type="HOGENOM" id="CLU_079178_0_0_1"/>
<dbReference type="eggNOG" id="ENOG502R21Z">
    <property type="taxonomic scope" value="Eukaryota"/>
</dbReference>
<dbReference type="GeneTree" id="ENSGT00390000018344"/>
<dbReference type="STRING" id="51511.ENSCSAVP00000000695"/>
<feature type="compositionally biased region" description="Basic residues" evidence="1">
    <location>
        <begin position="234"/>
        <end position="243"/>
    </location>
</feature>
<dbReference type="AlphaFoldDB" id="H2Y5U7"/>
<protein>
    <recommendedName>
        <fullName evidence="4">Knr4/Smi1-like domain-containing protein</fullName>
    </recommendedName>
</protein>
<evidence type="ECO:0000313" key="3">
    <source>
        <dbReference type="Proteomes" id="UP000007875"/>
    </source>
</evidence>
<name>H2Y5U7_CIOSA</name>
<dbReference type="InParanoid" id="H2Y5U7"/>
<evidence type="ECO:0000256" key="1">
    <source>
        <dbReference type="SAM" id="MobiDB-lite"/>
    </source>
</evidence>
<feature type="compositionally biased region" description="Polar residues" evidence="1">
    <location>
        <begin position="220"/>
        <end position="232"/>
    </location>
</feature>
<reference evidence="2" key="2">
    <citation type="submission" date="2025-08" db="UniProtKB">
        <authorList>
            <consortium name="Ensembl"/>
        </authorList>
    </citation>
    <scope>IDENTIFICATION</scope>
</reference>
<dbReference type="PANTHER" id="PTHR31854:SF2">
    <property type="entry name" value="TUBULIN POLYGLUTAMYLASE COMPLEX SUBUNIT 2"/>
    <property type="match status" value="1"/>
</dbReference>
<accession>H2Y5U7</accession>
<dbReference type="Ensembl" id="ENSCSAVT00000000702.1">
    <property type="protein sequence ID" value="ENSCSAVP00000000695.1"/>
    <property type="gene ID" value="ENSCSAVG00000000389.1"/>
</dbReference>
<dbReference type="Proteomes" id="UP000007875">
    <property type="component" value="Unassembled WGS sequence"/>
</dbReference>